<dbReference type="CDD" id="cd09276">
    <property type="entry name" value="Rnase_HI_RT_non_LTR"/>
    <property type="match status" value="1"/>
</dbReference>
<protein>
    <recommendedName>
        <fullName evidence="3">RNase H type-1 domain-containing protein</fullName>
    </recommendedName>
</protein>
<dbReference type="InterPro" id="IPR036397">
    <property type="entry name" value="RNaseH_sf"/>
</dbReference>
<sequence>MIEGQKKKLEPSQLFRITSKIASLLSNSKIEIKPWSQSLESLIDFKISQSSKEIAKKEHIDLLKEVLKNKDSIIYYSDGSKLDSGYLGVEIYNFRTSSYRSWGLGTNLEVFDAELFAIEQAFIKGLKAIKKSSSLINPLFIYSSKKEFWVFIDSQAAIQRLQKSYLEGGNEKADFATKLGARSRDSRDILKNKYTSLATIKRRIKEIALEEWNQDLEEKRKRGLGKDYLPF</sequence>
<dbReference type="Proteomes" id="UP000009169">
    <property type="component" value="Unassembled WGS sequence"/>
</dbReference>
<dbReference type="InterPro" id="IPR012337">
    <property type="entry name" value="RNaseH-like_sf"/>
</dbReference>
<evidence type="ECO:0000313" key="1">
    <source>
        <dbReference type="EMBL" id="EGE08493.1"/>
    </source>
</evidence>
<proteinExistence type="predicted"/>
<dbReference type="EMBL" id="DS995781">
    <property type="protein sequence ID" value="EGE08493.1"/>
    <property type="molecule type" value="Genomic_DNA"/>
</dbReference>
<dbReference type="GO" id="GO:0003676">
    <property type="term" value="F:nucleic acid binding"/>
    <property type="evidence" value="ECO:0007669"/>
    <property type="project" value="InterPro"/>
</dbReference>
<evidence type="ECO:0008006" key="3">
    <source>
        <dbReference type="Google" id="ProtNLM"/>
    </source>
</evidence>
<dbReference type="SUPFAM" id="SSF53098">
    <property type="entry name" value="Ribonuclease H-like"/>
    <property type="match status" value="1"/>
</dbReference>
<dbReference type="Gene3D" id="3.30.420.10">
    <property type="entry name" value="Ribonuclease H-like superfamily/Ribonuclease H"/>
    <property type="match status" value="1"/>
</dbReference>
<name>F2Q2X5_TRIEC</name>
<gene>
    <name evidence="1" type="ORF">TEQG_08793</name>
</gene>
<keyword evidence="2" id="KW-1185">Reference proteome</keyword>
<dbReference type="VEuPathDB" id="FungiDB:TEQG_08793"/>
<reference evidence="2" key="1">
    <citation type="journal article" date="2012" name="MBio">
        <title>Comparative genome analysis of Trichophyton rubrum and related dermatophytes reveals candidate genes involved in infection.</title>
        <authorList>
            <person name="Martinez D.A."/>
            <person name="Oliver B.G."/>
            <person name="Graeser Y."/>
            <person name="Goldberg J.M."/>
            <person name="Li W."/>
            <person name="Martinez-Rossi N.M."/>
            <person name="Monod M."/>
            <person name="Shelest E."/>
            <person name="Barton R.C."/>
            <person name="Birch E."/>
            <person name="Brakhage A.A."/>
            <person name="Chen Z."/>
            <person name="Gurr S.J."/>
            <person name="Heiman D."/>
            <person name="Heitman J."/>
            <person name="Kosti I."/>
            <person name="Rossi A."/>
            <person name="Saif S."/>
            <person name="Samalova M."/>
            <person name="Saunders C.W."/>
            <person name="Shea T."/>
            <person name="Summerbell R.C."/>
            <person name="Xu J."/>
            <person name="Young S."/>
            <person name="Zeng Q."/>
            <person name="Birren B.W."/>
            <person name="Cuomo C.A."/>
            <person name="White T.C."/>
        </authorList>
    </citation>
    <scope>NUCLEOTIDE SEQUENCE [LARGE SCALE GENOMIC DNA]</scope>
    <source>
        <strain evidence="2">ATCC MYA-4606 / CBS 127.97</strain>
    </source>
</reference>
<evidence type="ECO:0000313" key="2">
    <source>
        <dbReference type="Proteomes" id="UP000009169"/>
    </source>
</evidence>
<dbReference type="eggNOG" id="KOG1075">
    <property type="taxonomic scope" value="Eukaryota"/>
</dbReference>
<dbReference type="HOGENOM" id="CLU_1200555_0_0_1"/>
<accession>F2Q2X5</accession>
<organism evidence="1 2">
    <name type="scientific">Trichophyton equinum (strain ATCC MYA-4606 / CBS 127.97)</name>
    <name type="common">Horse ringworm fungus</name>
    <dbReference type="NCBI Taxonomy" id="559882"/>
    <lineage>
        <taxon>Eukaryota</taxon>
        <taxon>Fungi</taxon>
        <taxon>Dikarya</taxon>
        <taxon>Ascomycota</taxon>
        <taxon>Pezizomycotina</taxon>
        <taxon>Eurotiomycetes</taxon>
        <taxon>Eurotiomycetidae</taxon>
        <taxon>Onygenales</taxon>
        <taxon>Arthrodermataceae</taxon>
        <taxon>Trichophyton</taxon>
    </lineage>
</organism>
<dbReference type="AlphaFoldDB" id="F2Q2X5"/>